<feature type="compositionally biased region" description="Basic and acidic residues" evidence="1">
    <location>
        <begin position="141"/>
        <end position="150"/>
    </location>
</feature>
<keyword evidence="3" id="KW-1185">Reference proteome</keyword>
<accession>A0A804RPM6</accession>
<name>A0A804RPM6_MAIZE</name>
<evidence type="ECO:0000313" key="3">
    <source>
        <dbReference type="Proteomes" id="UP000007305"/>
    </source>
</evidence>
<reference evidence="2" key="2">
    <citation type="submission" date="2019-07" db="EMBL/GenBank/DDBJ databases">
        <authorList>
            <person name="Seetharam A."/>
            <person name="Woodhouse M."/>
            <person name="Cannon E."/>
        </authorList>
    </citation>
    <scope>NUCLEOTIDE SEQUENCE [LARGE SCALE GENOMIC DNA]</scope>
    <source>
        <strain evidence="2">cv. B73</strain>
    </source>
</reference>
<evidence type="ECO:0000313" key="2">
    <source>
        <dbReference type="EnsemblPlants" id="Zm00001eb430950_P001"/>
    </source>
</evidence>
<evidence type="ECO:0000256" key="1">
    <source>
        <dbReference type="SAM" id="MobiDB-lite"/>
    </source>
</evidence>
<reference evidence="3" key="1">
    <citation type="journal article" date="2009" name="Science">
        <title>The B73 maize genome: complexity, diversity, and dynamics.</title>
        <authorList>
            <person name="Schnable P.S."/>
            <person name="Ware D."/>
            <person name="Fulton R.S."/>
            <person name="Stein J.C."/>
            <person name="Wei F."/>
            <person name="Pasternak S."/>
            <person name="Liang C."/>
            <person name="Zhang J."/>
            <person name="Fulton L."/>
            <person name="Graves T.A."/>
            <person name="Minx P."/>
            <person name="Reily A.D."/>
            <person name="Courtney L."/>
            <person name="Kruchowski S.S."/>
            <person name="Tomlinson C."/>
            <person name="Strong C."/>
            <person name="Delehaunty K."/>
            <person name="Fronick C."/>
            <person name="Courtney B."/>
            <person name="Rock S.M."/>
            <person name="Belter E."/>
            <person name="Du F."/>
            <person name="Kim K."/>
            <person name="Abbott R.M."/>
            <person name="Cotton M."/>
            <person name="Levy A."/>
            <person name="Marchetto P."/>
            <person name="Ochoa K."/>
            <person name="Jackson S.M."/>
            <person name="Gillam B."/>
            <person name="Chen W."/>
            <person name="Yan L."/>
            <person name="Higginbotham J."/>
            <person name="Cardenas M."/>
            <person name="Waligorski J."/>
            <person name="Applebaum E."/>
            <person name="Phelps L."/>
            <person name="Falcone J."/>
            <person name="Kanchi K."/>
            <person name="Thane T."/>
            <person name="Scimone A."/>
            <person name="Thane N."/>
            <person name="Henke J."/>
            <person name="Wang T."/>
            <person name="Ruppert J."/>
            <person name="Shah N."/>
            <person name="Rotter K."/>
            <person name="Hodges J."/>
            <person name="Ingenthron E."/>
            <person name="Cordes M."/>
            <person name="Kohlberg S."/>
            <person name="Sgro J."/>
            <person name="Delgado B."/>
            <person name="Mead K."/>
            <person name="Chinwalla A."/>
            <person name="Leonard S."/>
            <person name="Crouse K."/>
            <person name="Collura K."/>
            <person name="Kudrna D."/>
            <person name="Currie J."/>
            <person name="He R."/>
            <person name="Angelova A."/>
            <person name="Rajasekar S."/>
            <person name="Mueller T."/>
            <person name="Lomeli R."/>
            <person name="Scara G."/>
            <person name="Ko A."/>
            <person name="Delaney K."/>
            <person name="Wissotski M."/>
            <person name="Lopez G."/>
            <person name="Campos D."/>
            <person name="Braidotti M."/>
            <person name="Ashley E."/>
            <person name="Golser W."/>
            <person name="Kim H."/>
            <person name="Lee S."/>
            <person name="Lin J."/>
            <person name="Dujmic Z."/>
            <person name="Kim W."/>
            <person name="Talag J."/>
            <person name="Zuccolo A."/>
            <person name="Fan C."/>
            <person name="Sebastian A."/>
            <person name="Kramer M."/>
            <person name="Spiegel L."/>
            <person name="Nascimento L."/>
            <person name="Zutavern T."/>
            <person name="Miller B."/>
            <person name="Ambroise C."/>
            <person name="Muller S."/>
            <person name="Spooner W."/>
            <person name="Narechania A."/>
            <person name="Ren L."/>
            <person name="Wei S."/>
            <person name="Kumari S."/>
            <person name="Faga B."/>
            <person name="Levy M.J."/>
            <person name="McMahan L."/>
            <person name="Van Buren P."/>
            <person name="Vaughn M.W."/>
            <person name="Ying K."/>
            <person name="Yeh C.-T."/>
            <person name="Emrich S.J."/>
            <person name="Jia Y."/>
            <person name="Kalyanaraman A."/>
            <person name="Hsia A.-P."/>
            <person name="Barbazuk W.B."/>
            <person name="Baucom R.S."/>
            <person name="Brutnell T.P."/>
            <person name="Carpita N.C."/>
            <person name="Chaparro C."/>
            <person name="Chia J.-M."/>
            <person name="Deragon J.-M."/>
            <person name="Estill J.C."/>
            <person name="Fu Y."/>
            <person name="Jeddeloh J.A."/>
            <person name="Han Y."/>
            <person name="Lee H."/>
            <person name="Li P."/>
            <person name="Lisch D.R."/>
            <person name="Liu S."/>
            <person name="Liu Z."/>
            <person name="Nagel D.H."/>
            <person name="McCann M.C."/>
            <person name="SanMiguel P."/>
            <person name="Myers A.M."/>
            <person name="Nettleton D."/>
            <person name="Nguyen J."/>
            <person name="Penning B.W."/>
            <person name="Ponnala L."/>
            <person name="Schneider K.L."/>
            <person name="Schwartz D.C."/>
            <person name="Sharma A."/>
            <person name="Soderlund C."/>
            <person name="Springer N.M."/>
            <person name="Sun Q."/>
            <person name="Wang H."/>
            <person name="Waterman M."/>
            <person name="Westerman R."/>
            <person name="Wolfgruber T.K."/>
            <person name="Yang L."/>
            <person name="Yu Y."/>
            <person name="Zhang L."/>
            <person name="Zhou S."/>
            <person name="Zhu Q."/>
            <person name="Bennetzen J.L."/>
            <person name="Dawe R.K."/>
            <person name="Jiang J."/>
            <person name="Jiang N."/>
            <person name="Presting G.G."/>
            <person name="Wessler S.R."/>
            <person name="Aluru S."/>
            <person name="Martienssen R.A."/>
            <person name="Clifton S.W."/>
            <person name="McCombie W.R."/>
            <person name="Wing R.A."/>
            <person name="Wilson R.K."/>
        </authorList>
    </citation>
    <scope>NUCLEOTIDE SEQUENCE [LARGE SCALE GENOMIC DNA]</scope>
    <source>
        <strain evidence="3">cv. B73</strain>
    </source>
</reference>
<feature type="compositionally biased region" description="Gly residues" evidence="1">
    <location>
        <begin position="153"/>
        <end position="167"/>
    </location>
</feature>
<feature type="compositionally biased region" description="Gly residues" evidence="1">
    <location>
        <begin position="112"/>
        <end position="122"/>
    </location>
</feature>
<sequence>MSPSSYFSIPPGLSPAELLDSPVPLHSSSNFFASPTTGAIPAQRFDWKQAADLIASQSQQDDSKTTAELRSAAPSTTSPSTRPPCPRRPRCSLPSRSSSNSKSKQRPWVGATGRGAQIGGDLGAVVEGRRGRGGGMGGRNGEGRGEDYRRWGGRIGSGGGRGGGCGR</sequence>
<proteinExistence type="predicted"/>
<feature type="region of interest" description="Disordered" evidence="1">
    <location>
        <begin position="54"/>
        <end position="167"/>
    </location>
</feature>
<protein>
    <submittedName>
        <fullName evidence="2">Uncharacterized protein</fullName>
    </submittedName>
</protein>
<feature type="region of interest" description="Disordered" evidence="1">
    <location>
        <begin position="1"/>
        <end position="37"/>
    </location>
</feature>
<organism evidence="2 3">
    <name type="scientific">Zea mays</name>
    <name type="common">Maize</name>
    <dbReference type="NCBI Taxonomy" id="4577"/>
    <lineage>
        <taxon>Eukaryota</taxon>
        <taxon>Viridiplantae</taxon>
        <taxon>Streptophyta</taxon>
        <taxon>Embryophyta</taxon>
        <taxon>Tracheophyta</taxon>
        <taxon>Spermatophyta</taxon>
        <taxon>Magnoliopsida</taxon>
        <taxon>Liliopsida</taxon>
        <taxon>Poales</taxon>
        <taxon>Poaceae</taxon>
        <taxon>PACMAD clade</taxon>
        <taxon>Panicoideae</taxon>
        <taxon>Andropogonodae</taxon>
        <taxon>Andropogoneae</taxon>
        <taxon>Tripsacinae</taxon>
        <taxon>Zea</taxon>
    </lineage>
</organism>
<dbReference type="EnsemblPlants" id="Zm00001eb430950_T001">
    <property type="protein sequence ID" value="Zm00001eb430950_P001"/>
    <property type="gene ID" value="Zm00001eb430950"/>
</dbReference>
<dbReference type="Proteomes" id="UP000007305">
    <property type="component" value="Chromosome 10"/>
</dbReference>
<feature type="compositionally biased region" description="Low complexity" evidence="1">
    <location>
        <begin position="69"/>
        <end position="80"/>
    </location>
</feature>
<feature type="compositionally biased region" description="Polar residues" evidence="1">
    <location>
        <begin position="26"/>
        <end position="37"/>
    </location>
</feature>
<dbReference type="Gramene" id="Zm00001eb430950_T001">
    <property type="protein sequence ID" value="Zm00001eb430950_P001"/>
    <property type="gene ID" value="Zm00001eb430950"/>
</dbReference>
<reference evidence="2" key="3">
    <citation type="submission" date="2021-05" db="UniProtKB">
        <authorList>
            <consortium name="EnsemblPlants"/>
        </authorList>
    </citation>
    <scope>IDENTIFICATION</scope>
    <source>
        <strain evidence="2">cv. B73</strain>
    </source>
</reference>
<dbReference type="AlphaFoldDB" id="A0A804RPM6"/>
<dbReference type="InParanoid" id="A0A804RPM6"/>